<dbReference type="EMBL" id="JAEVFJ010000003">
    <property type="protein sequence ID" value="KAH8106061.1"/>
    <property type="molecule type" value="Genomic_DNA"/>
</dbReference>
<comment type="similarity">
    <text evidence="1 2">Belongs to the BolA/IbaG family.</text>
</comment>
<accession>A0A8K0XUC5</accession>
<sequence>MLARSLVRLVRNHSSPKASYMARTFASSGAQPPEGGETGERRISEKLSQRFRPSQLEVQDVSGGCGTFYAISITSEAFKGLSIVKQHRLINDTLKEEIEGIHGLQLKTSVPSS</sequence>
<dbReference type="InterPro" id="IPR052275">
    <property type="entry name" value="Mt_Fe-S_assembly_factor"/>
</dbReference>
<dbReference type="Gene3D" id="3.10.20.90">
    <property type="entry name" value="Phosphatidylinositol 3-kinase Catalytic Subunit, Chain A, domain 1"/>
    <property type="match status" value="1"/>
</dbReference>
<dbReference type="PANTHER" id="PTHR46188">
    <property type="entry name" value="BOLA-LIKE PROTEIN 3"/>
    <property type="match status" value="1"/>
</dbReference>
<evidence type="ECO:0000256" key="3">
    <source>
        <dbReference type="SAM" id="MobiDB-lite"/>
    </source>
</evidence>
<dbReference type="GO" id="GO:0005759">
    <property type="term" value="C:mitochondrial matrix"/>
    <property type="evidence" value="ECO:0007669"/>
    <property type="project" value="TreeGrafter"/>
</dbReference>
<protein>
    <submittedName>
        <fullName evidence="4">Bola-like protein</fullName>
    </submittedName>
</protein>
<dbReference type="InterPro" id="IPR036065">
    <property type="entry name" value="BolA-like_sf"/>
</dbReference>
<evidence type="ECO:0000256" key="1">
    <source>
        <dbReference type="ARBA" id="ARBA00005578"/>
    </source>
</evidence>
<dbReference type="SUPFAM" id="SSF82657">
    <property type="entry name" value="BolA-like"/>
    <property type="match status" value="1"/>
</dbReference>
<organism evidence="4 5">
    <name type="scientific">Cristinia sonorae</name>
    <dbReference type="NCBI Taxonomy" id="1940300"/>
    <lineage>
        <taxon>Eukaryota</taxon>
        <taxon>Fungi</taxon>
        <taxon>Dikarya</taxon>
        <taxon>Basidiomycota</taxon>
        <taxon>Agaricomycotina</taxon>
        <taxon>Agaricomycetes</taxon>
        <taxon>Agaricomycetidae</taxon>
        <taxon>Agaricales</taxon>
        <taxon>Pleurotineae</taxon>
        <taxon>Stephanosporaceae</taxon>
        <taxon>Cristinia</taxon>
    </lineage>
</organism>
<dbReference type="InterPro" id="IPR002634">
    <property type="entry name" value="BolA"/>
</dbReference>
<dbReference type="Proteomes" id="UP000813824">
    <property type="component" value="Unassembled WGS sequence"/>
</dbReference>
<evidence type="ECO:0000256" key="2">
    <source>
        <dbReference type="RuleBase" id="RU003860"/>
    </source>
</evidence>
<gene>
    <name evidence="4" type="ORF">BXZ70DRAFT_413840</name>
</gene>
<feature type="region of interest" description="Disordered" evidence="3">
    <location>
        <begin position="13"/>
        <end position="41"/>
    </location>
</feature>
<dbReference type="PIRSF" id="PIRSF003113">
    <property type="entry name" value="BolA"/>
    <property type="match status" value="1"/>
</dbReference>
<comment type="caution">
    <text evidence="4">The sequence shown here is derived from an EMBL/GenBank/DDBJ whole genome shotgun (WGS) entry which is preliminary data.</text>
</comment>
<proteinExistence type="inferred from homology"/>
<dbReference type="OrthoDB" id="203381at2759"/>
<name>A0A8K0XUC5_9AGAR</name>
<keyword evidence="5" id="KW-1185">Reference proteome</keyword>
<dbReference type="Pfam" id="PF01722">
    <property type="entry name" value="BolA"/>
    <property type="match status" value="1"/>
</dbReference>
<evidence type="ECO:0000313" key="4">
    <source>
        <dbReference type="EMBL" id="KAH8106061.1"/>
    </source>
</evidence>
<evidence type="ECO:0000313" key="5">
    <source>
        <dbReference type="Proteomes" id="UP000813824"/>
    </source>
</evidence>
<reference evidence="4" key="1">
    <citation type="journal article" date="2021" name="New Phytol.">
        <title>Evolutionary innovations through gain and loss of genes in the ectomycorrhizal Boletales.</title>
        <authorList>
            <person name="Wu G."/>
            <person name="Miyauchi S."/>
            <person name="Morin E."/>
            <person name="Kuo A."/>
            <person name="Drula E."/>
            <person name="Varga T."/>
            <person name="Kohler A."/>
            <person name="Feng B."/>
            <person name="Cao Y."/>
            <person name="Lipzen A."/>
            <person name="Daum C."/>
            <person name="Hundley H."/>
            <person name="Pangilinan J."/>
            <person name="Johnson J."/>
            <person name="Barry K."/>
            <person name="LaButti K."/>
            <person name="Ng V."/>
            <person name="Ahrendt S."/>
            <person name="Min B."/>
            <person name="Choi I.G."/>
            <person name="Park H."/>
            <person name="Plett J.M."/>
            <person name="Magnuson J."/>
            <person name="Spatafora J.W."/>
            <person name="Nagy L.G."/>
            <person name="Henrissat B."/>
            <person name="Grigoriev I.V."/>
            <person name="Yang Z.L."/>
            <person name="Xu J."/>
            <person name="Martin F.M."/>
        </authorList>
    </citation>
    <scope>NUCLEOTIDE SEQUENCE</scope>
    <source>
        <strain evidence="4">KKN 215</strain>
    </source>
</reference>
<dbReference type="AlphaFoldDB" id="A0A8K0XUC5"/>
<dbReference type="PANTHER" id="PTHR46188:SF1">
    <property type="entry name" value="BOLA-LIKE PROTEIN 3"/>
    <property type="match status" value="1"/>
</dbReference>